<gene>
    <name evidence="2" type="ORF">JOC83_003916</name>
</gene>
<evidence type="ECO:0000313" key="2">
    <source>
        <dbReference type="EMBL" id="MBM7705030.1"/>
    </source>
</evidence>
<organism evidence="2 3">
    <name type="scientific">Priestia iocasae</name>
    <dbReference type="NCBI Taxonomy" id="2291674"/>
    <lineage>
        <taxon>Bacteria</taxon>
        <taxon>Bacillati</taxon>
        <taxon>Bacillota</taxon>
        <taxon>Bacilli</taxon>
        <taxon>Bacillales</taxon>
        <taxon>Bacillaceae</taxon>
        <taxon>Priestia</taxon>
    </lineage>
</organism>
<dbReference type="InterPro" id="IPR039248">
    <property type="entry name" value="Ptase_RsbX"/>
</dbReference>
<dbReference type="GO" id="GO:0016787">
    <property type="term" value="F:hydrolase activity"/>
    <property type="evidence" value="ECO:0007669"/>
    <property type="project" value="UniProtKB-KW"/>
</dbReference>
<proteinExistence type="predicted"/>
<dbReference type="InterPro" id="IPR001932">
    <property type="entry name" value="PPM-type_phosphatase-like_dom"/>
</dbReference>
<sequence length="200" mass="22562">MTAQHESNLVEVEVYQVAKKGNHHCGDSYFVKETDEYFLCVMADGLGSGEHAMKASSAITDVVSLYPHEDVEELMVKCNEATKNTRGAAVAILKFYKKTFQFVYSNIGNIRFYLYSPGGKLTYPLPIKGFLSGRAQRFRTQMFSFEPESRFLIHTDGLNLREIKSVFSKTTKIQQMSTELQSKIDSNSDDITYVIGHITG</sequence>
<feature type="domain" description="PPM-type phosphatase" evidence="1">
    <location>
        <begin position="9"/>
        <end position="198"/>
    </location>
</feature>
<dbReference type="Proteomes" id="UP000809829">
    <property type="component" value="Unassembled WGS sequence"/>
</dbReference>
<keyword evidence="3" id="KW-1185">Reference proteome</keyword>
<name>A0ABS2QZW7_9BACI</name>
<keyword evidence="2" id="KW-0378">Hydrolase</keyword>
<dbReference type="EMBL" id="JAFBFC010000012">
    <property type="protein sequence ID" value="MBM7705030.1"/>
    <property type="molecule type" value="Genomic_DNA"/>
</dbReference>
<evidence type="ECO:0000259" key="1">
    <source>
        <dbReference type="SMART" id="SM00331"/>
    </source>
</evidence>
<dbReference type="SMART" id="SM00331">
    <property type="entry name" value="PP2C_SIG"/>
    <property type="match status" value="1"/>
</dbReference>
<evidence type="ECO:0000313" key="3">
    <source>
        <dbReference type="Proteomes" id="UP000809829"/>
    </source>
</evidence>
<protein>
    <submittedName>
        <fullName evidence="2">Negative regulator of sigma-B (Phosphoserine phosphatase)</fullName>
        <ecNumber evidence="2">3.1.3.3</ecNumber>
    </submittedName>
</protein>
<accession>A0ABS2QZW7</accession>
<reference evidence="2 3" key="1">
    <citation type="submission" date="2021-01" db="EMBL/GenBank/DDBJ databases">
        <title>Genomic Encyclopedia of Type Strains, Phase IV (KMG-IV): sequencing the most valuable type-strain genomes for metagenomic binning, comparative biology and taxonomic classification.</title>
        <authorList>
            <person name="Goeker M."/>
        </authorList>
    </citation>
    <scope>NUCLEOTIDE SEQUENCE [LARGE SCALE GENOMIC DNA]</scope>
    <source>
        <strain evidence="2 3">DSM 104297</strain>
    </source>
</reference>
<dbReference type="EC" id="3.1.3.3" evidence="2"/>
<dbReference type="Gene3D" id="3.60.40.10">
    <property type="entry name" value="PPM-type phosphatase domain"/>
    <property type="match status" value="1"/>
</dbReference>
<dbReference type="PANTHER" id="PTHR35801:SF1">
    <property type="entry name" value="PHOSPHOSERINE PHOSPHATASE RSBX"/>
    <property type="match status" value="1"/>
</dbReference>
<dbReference type="PANTHER" id="PTHR35801">
    <property type="entry name" value="PHOSPHOSERINE PHOSPHATASE RSBX"/>
    <property type="match status" value="1"/>
</dbReference>
<comment type="caution">
    <text evidence="2">The sequence shown here is derived from an EMBL/GenBank/DDBJ whole genome shotgun (WGS) entry which is preliminary data.</text>
</comment>
<dbReference type="SUPFAM" id="SSF81606">
    <property type="entry name" value="PP2C-like"/>
    <property type="match status" value="1"/>
</dbReference>
<dbReference type="RefSeq" id="WP_205189014.1">
    <property type="nucleotide sequence ID" value="NZ_JAFBFC010000012.1"/>
</dbReference>
<dbReference type="InterPro" id="IPR036457">
    <property type="entry name" value="PPM-type-like_dom_sf"/>
</dbReference>
<dbReference type="Pfam" id="PF07228">
    <property type="entry name" value="SpoIIE"/>
    <property type="match status" value="1"/>
</dbReference>